<feature type="compositionally biased region" description="Polar residues" evidence="1">
    <location>
        <begin position="231"/>
        <end position="244"/>
    </location>
</feature>
<evidence type="ECO:0000256" key="1">
    <source>
        <dbReference type="SAM" id="MobiDB-lite"/>
    </source>
</evidence>
<feature type="compositionally biased region" description="Basic residues" evidence="1">
    <location>
        <begin position="1"/>
        <end position="14"/>
    </location>
</feature>
<dbReference type="AlphaFoldDB" id="A0A4Y9YB29"/>
<feature type="region of interest" description="Disordered" evidence="1">
    <location>
        <begin position="223"/>
        <end position="287"/>
    </location>
</feature>
<feature type="region of interest" description="Disordered" evidence="1">
    <location>
        <begin position="1"/>
        <end position="60"/>
    </location>
</feature>
<reference evidence="2 3" key="1">
    <citation type="submission" date="2019-02" db="EMBL/GenBank/DDBJ databases">
        <title>Genome sequencing of the rare red list fungi Dentipellis fragilis.</title>
        <authorList>
            <person name="Buettner E."/>
            <person name="Kellner H."/>
        </authorList>
    </citation>
    <scope>NUCLEOTIDE SEQUENCE [LARGE SCALE GENOMIC DNA]</scope>
    <source>
        <strain evidence="2 3">DSM 105465</strain>
    </source>
</reference>
<proteinExistence type="predicted"/>
<name>A0A4Y9YB29_9AGAM</name>
<feature type="region of interest" description="Disordered" evidence="1">
    <location>
        <begin position="480"/>
        <end position="516"/>
    </location>
</feature>
<keyword evidence="3" id="KW-1185">Reference proteome</keyword>
<feature type="region of interest" description="Disordered" evidence="1">
    <location>
        <begin position="79"/>
        <end position="105"/>
    </location>
</feature>
<feature type="compositionally biased region" description="Polar residues" evidence="1">
    <location>
        <begin position="505"/>
        <end position="515"/>
    </location>
</feature>
<evidence type="ECO:0000313" key="2">
    <source>
        <dbReference type="EMBL" id="TFY59714.1"/>
    </source>
</evidence>
<gene>
    <name evidence="2" type="ORF">EVG20_g7681</name>
</gene>
<sequence length="567" mass="60628">MQSGKTRHATRKQKPQSIQQHDLLSQFDEPAYASDDHYAFDNDSAPQDSDPEPEVERVGASGLLAADSVPTVYQPRLQLADSDDHDRHEDVASRPLQPADPVQADDWGHVRSPVLARFILDSCFGSACVSITHPLALPDLSTSMPPFSPQGCYGRILSVGCPLHRFDGFDVFPNSHSYLGFGAVANPRASIPFRATVRNYVPSSISIAIPSAAPTPPRVSRPVSFGKFMSPSASDPQARRQSWGSGADFGVPPVLDDAFGLGDPEDDDRGAQGGFPREISRGAPRHRAHRVGQVGQFAPCRWLWQVAAVVTGRVPLRTADLGLLQPRVSAGHPESAADGMGQDGFCGCLAHSDGIDGVRSLFFVTTFGWDNRDPDFIVYSLSTHSVIKTFSVPGLVSFSSNADFIIITTANPSTLRILSSSTFATLSIISSTSLTPFTHHSSNTNANDTNNSVLLPTSIDAEDAAPRSVFALSHRLLAFASPPPRPDSPASTQPRRCSPVRRGSVSGNGTPSLSQGELGKMALRVGGSVLSGMWSLGEVAYTAARTRIADASGTTGTHRVRQQRWAA</sequence>
<dbReference type="STRING" id="205917.A0A4Y9YB29"/>
<dbReference type="EMBL" id="SEOQ01000602">
    <property type="protein sequence ID" value="TFY59714.1"/>
    <property type="molecule type" value="Genomic_DNA"/>
</dbReference>
<protein>
    <submittedName>
        <fullName evidence="2">Uncharacterized protein</fullName>
    </submittedName>
</protein>
<organism evidence="2 3">
    <name type="scientific">Dentipellis fragilis</name>
    <dbReference type="NCBI Taxonomy" id="205917"/>
    <lineage>
        <taxon>Eukaryota</taxon>
        <taxon>Fungi</taxon>
        <taxon>Dikarya</taxon>
        <taxon>Basidiomycota</taxon>
        <taxon>Agaricomycotina</taxon>
        <taxon>Agaricomycetes</taxon>
        <taxon>Russulales</taxon>
        <taxon>Hericiaceae</taxon>
        <taxon>Dentipellis</taxon>
    </lineage>
</organism>
<dbReference type="Proteomes" id="UP000298327">
    <property type="component" value="Unassembled WGS sequence"/>
</dbReference>
<comment type="caution">
    <text evidence="2">The sequence shown here is derived from an EMBL/GenBank/DDBJ whole genome shotgun (WGS) entry which is preliminary data.</text>
</comment>
<evidence type="ECO:0000313" key="3">
    <source>
        <dbReference type="Proteomes" id="UP000298327"/>
    </source>
</evidence>
<feature type="compositionally biased region" description="Basic and acidic residues" evidence="1">
    <location>
        <begin position="82"/>
        <end position="92"/>
    </location>
</feature>
<accession>A0A4Y9YB29</accession>